<name>A0A1E3X6G1_9BACT</name>
<dbReference type="CDD" id="cd04186">
    <property type="entry name" value="GT_2_like_c"/>
    <property type="match status" value="1"/>
</dbReference>
<accession>A0A1E3X6G1</accession>
<dbReference type="Pfam" id="PF00535">
    <property type="entry name" value="Glycos_transf_2"/>
    <property type="match status" value="1"/>
</dbReference>
<dbReference type="AlphaFoldDB" id="A0A1E3X6G1"/>
<evidence type="ECO:0000256" key="2">
    <source>
        <dbReference type="ARBA" id="ARBA00022676"/>
    </source>
</evidence>
<feature type="domain" description="Glycosyltransferase 2-like" evidence="4">
    <location>
        <begin position="17"/>
        <end position="65"/>
    </location>
</feature>
<evidence type="ECO:0000259" key="4">
    <source>
        <dbReference type="Pfam" id="PF00535"/>
    </source>
</evidence>
<dbReference type="PATRIC" id="fig|1872076.5.peg.5179"/>
<keyword evidence="3 6" id="KW-0808">Transferase</keyword>
<comment type="similarity">
    <text evidence="1">Belongs to the glycosyltransferase 2 family.</text>
</comment>
<dbReference type="PANTHER" id="PTHR43179">
    <property type="entry name" value="RHAMNOSYLTRANSFERASE WBBL"/>
    <property type="match status" value="1"/>
</dbReference>
<reference evidence="6 7" key="1">
    <citation type="submission" date="2016-07" db="EMBL/GenBank/DDBJ databases">
        <title>Draft genome of Scalindua rubra, obtained from a brine-seawater interface in the Red Sea, sheds light on salt adaptation in anammox bacteria.</title>
        <authorList>
            <person name="Speth D.R."/>
            <person name="Lagkouvardos I."/>
            <person name="Wang Y."/>
            <person name="Qian P.-Y."/>
            <person name="Dutilh B.E."/>
            <person name="Jetten M.S."/>
        </authorList>
    </citation>
    <scope>NUCLEOTIDE SEQUENCE [LARGE SCALE GENOMIC DNA]</scope>
    <source>
        <strain evidence="6">BSI-1</strain>
    </source>
</reference>
<sequence>MSETVLATTQDIGKTAVIILNWNGWRDTVECLESLRRSTINKFTAVVVDNGSNDDSLEKIRAWIETLNSGGEEDISSLLTEFDREQIPVGSSSIKEKSFSKLPKFIILKNGENLGFAGGNNVGIRFALWIGYKRILLLNNDTTVEPDSLEQLLSFMDENRNYEVVTPMICYYDDPDIVWNCGGKLTWWGSRNYYHRDQKADQCPVGHREISFITGCALMARADIFRKYGLLSEQFFLGEEDYEFSLRMVREGVAMAVVPAARIYHKVSRGKALVFKNNTLSGVFIYYLNRFIDLKGHYSGFYWRLWRIASLAYILPMLRIRHGIRLRRLIKFSGLLLDYSSNRNTVTRDIFFQAKELFKR</sequence>
<dbReference type="InterPro" id="IPR029044">
    <property type="entry name" value="Nucleotide-diphossugar_trans"/>
</dbReference>
<evidence type="ECO:0000313" key="6">
    <source>
        <dbReference type="EMBL" id="ODS30564.1"/>
    </source>
</evidence>
<dbReference type="Gene3D" id="3.90.550.10">
    <property type="entry name" value="Spore Coat Polysaccharide Biosynthesis Protein SpsA, Chain A"/>
    <property type="match status" value="1"/>
</dbReference>
<evidence type="ECO:0000259" key="5">
    <source>
        <dbReference type="Pfam" id="PF13632"/>
    </source>
</evidence>
<dbReference type="InterPro" id="IPR001173">
    <property type="entry name" value="Glyco_trans_2-like"/>
</dbReference>
<dbReference type="Proteomes" id="UP000094056">
    <property type="component" value="Unassembled WGS sequence"/>
</dbReference>
<gene>
    <name evidence="6" type="ORF">SCARUB_04328</name>
</gene>
<organism evidence="6 7">
    <name type="scientific">Candidatus Scalindua rubra</name>
    <dbReference type="NCBI Taxonomy" id="1872076"/>
    <lineage>
        <taxon>Bacteria</taxon>
        <taxon>Pseudomonadati</taxon>
        <taxon>Planctomycetota</taxon>
        <taxon>Candidatus Brocadiia</taxon>
        <taxon>Candidatus Brocadiales</taxon>
        <taxon>Candidatus Scalinduaceae</taxon>
        <taxon>Candidatus Scalindua</taxon>
    </lineage>
</organism>
<dbReference type="Pfam" id="PF13632">
    <property type="entry name" value="Glyco_trans_2_3"/>
    <property type="match status" value="1"/>
</dbReference>
<proteinExistence type="inferred from homology"/>
<protein>
    <submittedName>
        <fullName evidence="6">Putative glycosyl transferase</fullName>
    </submittedName>
</protein>
<dbReference type="EMBL" id="MAYW01000207">
    <property type="protein sequence ID" value="ODS30564.1"/>
    <property type="molecule type" value="Genomic_DNA"/>
</dbReference>
<keyword evidence="2" id="KW-0328">Glycosyltransferase</keyword>
<dbReference type="PANTHER" id="PTHR43179:SF12">
    <property type="entry name" value="GALACTOFURANOSYLTRANSFERASE GLFT2"/>
    <property type="match status" value="1"/>
</dbReference>
<evidence type="ECO:0000256" key="1">
    <source>
        <dbReference type="ARBA" id="ARBA00006739"/>
    </source>
</evidence>
<evidence type="ECO:0000256" key="3">
    <source>
        <dbReference type="ARBA" id="ARBA00022679"/>
    </source>
</evidence>
<dbReference type="GO" id="GO:0016757">
    <property type="term" value="F:glycosyltransferase activity"/>
    <property type="evidence" value="ECO:0007669"/>
    <property type="project" value="UniProtKB-KW"/>
</dbReference>
<evidence type="ECO:0000313" key="7">
    <source>
        <dbReference type="Proteomes" id="UP000094056"/>
    </source>
</evidence>
<comment type="caution">
    <text evidence="6">The sequence shown here is derived from an EMBL/GenBank/DDBJ whole genome shotgun (WGS) entry which is preliminary data.</text>
</comment>
<dbReference type="SUPFAM" id="SSF53448">
    <property type="entry name" value="Nucleotide-diphospho-sugar transferases"/>
    <property type="match status" value="1"/>
</dbReference>
<feature type="domain" description="Glycosyltransferase 2-like" evidence="5">
    <location>
        <begin position="135"/>
        <end position="269"/>
    </location>
</feature>